<proteinExistence type="predicted"/>
<geneLocation type="plasmid" evidence="1">
    <name>pTL25</name>
</geneLocation>
<gene>
    <name evidence="1" type="ORF">pTL25_00049</name>
</gene>
<dbReference type="EMBL" id="MH392236">
    <property type="protein sequence ID" value="QDL89216.1"/>
    <property type="molecule type" value="Genomic_DNA"/>
</dbReference>
<name>A0A515HIH5_9ZZZZ</name>
<protein>
    <submittedName>
        <fullName evidence="1">Uncharacterized protein</fullName>
    </submittedName>
</protein>
<accession>A0A515HIH5</accession>
<sequence length="52" mass="5397">MIGTVTHASAACARGTPRVEATAATALTTRRSASPNLFCGCWPYLSVSGRNN</sequence>
<dbReference type="AlphaFoldDB" id="A0A515HIH5"/>
<keyword evidence="1" id="KW-0614">Plasmid</keyword>
<organism evidence="1">
    <name type="scientific">Sym plasmid</name>
    <dbReference type="NCBI Taxonomy" id="28430"/>
    <lineage>
        <taxon>other sequences</taxon>
        <taxon>plasmids</taxon>
    </lineage>
</organism>
<reference evidence="1" key="1">
    <citation type="submission" date="2018-05" db="EMBL/GenBank/DDBJ databases">
        <title>Plant species dependent abundance and diversity of IncP-1 plasmids in the rhizosphere - sequence analysis provides new insights into the role as efficient and dynamic means for rapid bacterial adaptation.</title>
        <authorList>
            <person name="Nour E."/>
            <person name="Shintani M."/>
            <person name="Elsayed T."/>
            <person name="Blau K."/>
            <person name="Jechalke S."/>
            <person name="Sproeer C."/>
            <person name="Bunk B."/>
            <person name="Overmann J."/>
            <person name="Smalla K."/>
        </authorList>
    </citation>
    <scope>NUCLEOTIDE SEQUENCE</scope>
    <source>
        <plasmid evidence="1">pTL25</plasmid>
    </source>
</reference>
<evidence type="ECO:0000313" key="1">
    <source>
        <dbReference type="EMBL" id="QDL89216.1"/>
    </source>
</evidence>